<proteinExistence type="predicted"/>
<reference evidence="3" key="1">
    <citation type="submission" date="2014-03" db="EMBL/GenBank/DDBJ databases">
        <authorList>
            <person name="Aksoy S."/>
            <person name="Warren W."/>
            <person name="Wilson R.K."/>
        </authorList>
    </citation>
    <scope>NUCLEOTIDE SEQUENCE [LARGE SCALE GENOMIC DNA]</scope>
    <source>
        <strain evidence="3">IAEA</strain>
    </source>
</reference>
<accession>A0A1A9WFJ6</accession>
<keyword evidence="1" id="KW-0812">Transmembrane</keyword>
<dbReference type="AlphaFoldDB" id="A0A1A9WFJ6"/>
<evidence type="ECO:0000256" key="1">
    <source>
        <dbReference type="SAM" id="Phobius"/>
    </source>
</evidence>
<evidence type="ECO:0000313" key="3">
    <source>
        <dbReference type="Proteomes" id="UP000091820"/>
    </source>
</evidence>
<evidence type="ECO:0000313" key="2">
    <source>
        <dbReference type="EnsemblMetazoa" id="GBRI017915-PA"/>
    </source>
</evidence>
<dbReference type="EnsemblMetazoa" id="GBRI017915-RA">
    <property type="protein sequence ID" value="GBRI017915-PA"/>
    <property type="gene ID" value="GBRI017915"/>
</dbReference>
<keyword evidence="1" id="KW-0472">Membrane</keyword>
<keyword evidence="1" id="KW-1133">Transmembrane helix</keyword>
<feature type="transmembrane region" description="Helical" evidence="1">
    <location>
        <begin position="9"/>
        <end position="26"/>
    </location>
</feature>
<protein>
    <submittedName>
        <fullName evidence="2">Uncharacterized protein</fullName>
    </submittedName>
</protein>
<sequence>MKVILIESILYLILLFCVISCTLPILNEQSDLDNEAIEELGVGVNDSAKNLSLYVVKAVIYEIGILTEEDNDTDTSFENQERVDLTFFDAHSNNSHIDLGNIPLPIQANVSGQILTGIAPVNIGAFSDADELLRALPLTGTVFNITQSDTAFYQLTAMNDTGIGKGYPVDANEFANLSGVQQLFLPSNPISEVKEKNVK</sequence>
<name>A0A1A9WFJ6_9MUSC</name>
<dbReference type="Proteomes" id="UP000091820">
    <property type="component" value="Unassembled WGS sequence"/>
</dbReference>
<keyword evidence="3" id="KW-1185">Reference proteome</keyword>
<reference evidence="2" key="2">
    <citation type="submission" date="2020-05" db="UniProtKB">
        <authorList>
            <consortium name="EnsemblMetazoa"/>
        </authorList>
    </citation>
    <scope>IDENTIFICATION</scope>
    <source>
        <strain evidence="2">IAEA</strain>
    </source>
</reference>
<dbReference type="VEuPathDB" id="VectorBase:GBRI017915"/>
<organism evidence="2 3">
    <name type="scientific">Glossina brevipalpis</name>
    <dbReference type="NCBI Taxonomy" id="37001"/>
    <lineage>
        <taxon>Eukaryota</taxon>
        <taxon>Metazoa</taxon>
        <taxon>Ecdysozoa</taxon>
        <taxon>Arthropoda</taxon>
        <taxon>Hexapoda</taxon>
        <taxon>Insecta</taxon>
        <taxon>Pterygota</taxon>
        <taxon>Neoptera</taxon>
        <taxon>Endopterygota</taxon>
        <taxon>Diptera</taxon>
        <taxon>Brachycera</taxon>
        <taxon>Muscomorpha</taxon>
        <taxon>Hippoboscoidea</taxon>
        <taxon>Glossinidae</taxon>
        <taxon>Glossina</taxon>
    </lineage>
</organism>